<organism evidence="1 2">
    <name type="scientific">Gossypium stocksii</name>
    <dbReference type="NCBI Taxonomy" id="47602"/>
    <lineage>
        <taxon>Eukaryota</taxon>
        <taxon>Viridiplantae</taxon>
        <taxon>Streptophyta</taxon>
        <taxon>Embryophyta</taxon>
        <taxon>Tracheophyta</taxon>
        <taxon>Spermatophyta</taxon>
        <taxon>Magnoliopsida</taxon>
        <taxon>eudicotyledons</taxon>
        <taxon>Gunneridae</taxon>
        <taxon>Pentapetalae</taxon>
        <taxon>rosids</taxon>
        <taxon>malvids</taxon>
        <taxon>Malvales</taxon>
        <taxon>Malvaceae</taxon>
        <taxon>Malvoideae</taxon>
        <taxon>Gossypium</taxon>
    </lineage>
</organism>
<dbReference type="EMBL" id="JAIQCV010000004">
    <property type="protein sequence ID" value="KAH1108191.1"/>
    <property type="molecule type" value="Genomic_DNA"/>
</dbReference>
<comment type="caution">
    <text evidence="1">The sequence shown here is derived from an EMBL/GenBank/DDBJ whole genome shotgun (WGS) entry which is preliminary data.</text>
</comment>
<proteinExistence type="predicted"/>
<keyword evidence="2" id="KW-1185">Reference proteome</keyword>
<dbReference type="AlphaFoldDB" id="A0A9D3W3C8"/>
<evidence type="ECO:0000313" key="2">
    <source>
        <dbReference type="Proteomes" id="UP000828251"/>
    </source>
</evidence>
<gene>
    <name evidence="1" type="ORF">J1N35_011959</name>
</gene>
<accession>A0A9D3W3C8</accession>
<name>A0A9D3W3C8_9ROSI</name>
<reference evidence="1 2" key="1">
    <citation type="journal article" date="2021" name="Plant Biotechnol. J.">
        <title>Multi-omics assisted identification of the key and species-specific regulatory components of drought-tolerant mechanisms in Gossypium stocksii.</title>
        <authorList>
            <person name="Yu D."/>
            <person name="Ke L."/>
            <person name="Zhang D."/>
            <person name="Wu Y."/>
            <person name="Sun Y."/>
            <person name="Mei J."/>
            <person name="Sun J."/>
            <person name="Sun Y."/>
        </authorList>
    </citation>
    <scope>NUCLEOTIDE SEQUENCE [LARGE SCALE GENOMIC DNA]</scope>
    <source>
        <strain evidence="2">cv. E1</strain>
        <tissue evidence="1">Leaf</tissue>
    </source>
</reference>
<evidence type="ECO:0000313" key="1">
    <source>
        <dbReference type="EMBL" id="KAH1108191.1"/>
    </source>
</evidence>
<dbReference type="Proteomes" id="UP000828251">
    <property type="component" value="Unassembled WGS sequence"/>
</dbReference>
<sequence>MDVEGILDTHCSSGNVILELYALFVDVEEGGLSLTTVLINLFWEQETESPTKQLCDGFMVLLQKSYQEMLESLMGRNSSVSALDFNFGIQLGLVGNPNLGAPTRNFFSAFHFNFQMLMFYVGNTYAGMPPSYTGLMRMDDVLPTTCTDEGISNPEPVTGVDNEKKAKNKEEYKIDDDPIQESGPDGSRITLFFEVKVVPTEGGSGYDGNGPNNTEGTHPDFTTYAPHKTLDQLLCYKIACRKI</sequence>
<protein>
    <submittedName>
        <fullName evidence="1">Uncharacterized protein</fullName>
    </submittedName>
</protein>